<reference evidence="1 2" key="1">
    <citation type="submission" date="2017-05" db="EMBL/GenBank/DDBJ databases">
        <title>Genome of Polynucleobacter sp. MWH-Feld-100.</title>
        <authorList>
            <person name="Hahn M.W."/>
        </authorList>
    </citation>
    <scope>NUCLEOTIDE SEQUENCE [LARGE SCALE GENOMIC DNA]</scope>
    <source>
        <strain evidence="1 2">MWH-Feld-100</strain>
    </source>
</reference>
<proteinExistence type="predicted"/>
<comment type="caution">
    <text evidence="1">The sequence shown here is derived from an EMBL/GenBank/DDBJ whole genome shotgun (WGS) entry which is preliminary data.</text>
</comment>
<dbReference type="Proteomes" id="UP000197528">
    <property type="component" value="Unassembled WGS sequence"/>
</dbReference>
<dbReference type="EMBL" id="NGUP01000005">
    <property type="protein sequence ID" value="OWS68970.1"/>
    <property type="molecule type" value="Genomic_DNA"/>
</dbReference>
<protein>
    <submittedName>
        <fullName evidence="1">Uncharacterized protein</fullName>
    </submittedName>
</protein>
<gene>
    <name evidence="1" type="ORF">CBI31_09665</name>
</gene>
<evidence type="ECO:0000313" key="2">
    <source>
        <dbReference type="Proteomes" id="UP000197528"/>
    </source>
</evidence>
<dbReference type="OrthoDB" id="9939597at2"/>
<keyword evidence="2" id="KW-1185">Reference proteome</keyword>
<sequence length="65" mass="7523">MAQLLSLLNHVFSNQTKGNNLEQSLPSKGLQAVKTIKDAFIDLYDAWIEARLQQAKYYNKHHHIE</sequence>
<evidence type="ECO:0000313" key="1">
    <source>
        <dbReference type="EMBL" id="OWS68970.1"/>
    </source>
</evidence>
<dbReference type="AlphaFoldDB" id="A0A254PQZ9"/>
<accession>A0A254PQZ9</accession>
<organism evidence="1 2">
    <name type="scientific">Polynucleobacter campilacus</name>
    <dbReference type="NCBI Taxonomy" id="1743163"/>
    <lineage>
        <taxon>Bacteria</taxon>
        <taxon>Pseudomonadati</taxon>
        <taxon>Pseudomonadota</taxon>
        <taxon>Betaproteobacteria</taxon>
        <taxon>Burkholderiales</taxon>
        <taxon>Burkholderiaceae</taxon>
        <taxon>Polynucleobacter</taxon>
    </lineage>
</organism>
<dbReference type="RefSeq" id="WP_088526191.1">
    <property type="nucleotide sequence ID" value="NZ_NGUP01000005.1"/>
</dbReference>
<name>A0A254PQZ9_9BURK</name>